<comment type="subcellular location">
    <subcellularLocation>
        <location evidence="1">Mitochondrion inner membrane</location>
        <topology evidence="1">Peripheral membrane protein</topology>
        <orientation evidence="1">Matrix side</orientation>
    </subcellularLocation>
</comment>
<dbReference type="AlphaFoldDB" id="S2J1D3"/>
<dbReference type="eggNOG" id="KOG4094">
    <property type="taxonomic scope" value="Eukaryota"/>
</dbReference>
<dbReference type="EMBL" id="KE124073">
    <property type="protein sequence ID" value="EPB83384.1"/>
    <property type="molecule type" value="Genomic_DNA"/>
</dbReference>
<evidence type="ECO:0000256" key="4">
    <source>
        <dbReference type="ARBA" id="ARBA00022946"/>
    </source>
</evidence>
<dbReference type="InParanoid" id="S2J1D3"/>
<dbReference type="GO" id="GO:0097193">
    <property type="term" value="P:intrinsic apoptotic signaling pathway"/>
    <property type="evidence" value="ECO:0007669"/>
    <property type="project" value="InterPro"/>
</dbReference>
<sequence>MALILRYTIKSTCVQSCKRTLSTSTSSSKKNWTENLATPVAADMIGTPDPISNLRPVKYYIPPHETAEEREWRESCQRVDAFNEDFWQKNNTLFMNAKAEFEDQFKARGEEVTAEAMSMFYKDFLNKAYDRQMEYNRTWWKMNVAQLYPGFKAAIRSLNKPKHESTHAAQHSKGNGFWEKSFES</sequence>
<keyword evidence="5" id="KW-0496">Mitochondrion</keyword>
<protein>
    <recommendedName>
        <fullName evidence="9">Apoptogenic protein 1, mitochondrial</fullName>
    </recommendedName>
</protein>
<dbReference type="Proteomes" id="UP000014254">
    <property type="component" value="Unassembled WGS sequence"/>
</dbReference>
<keyword evidence="8" id="KW-1185">Reference proteome</keyword>
<evidence type="ECO:0000313" key="7">
    <source>
        <dbReference type="EMBL" id="EPB83384.1"/>
    </source>
</evidence>
<name>S2J1D3_MUCC1</name>
<dbReference type="InterPro" id="IPR018796">
    <property type="entry name" value="COA8"/>
</dbReference>
<dbReference type="VEuPathDB" id="FungiDB:HMPREF1544_09859"/>
<keyword evidence="6" id="KW-0472">Membrane</keyword>
<evidence type="ECO:0000256" key="3">
    <source>
        <dbReference type="ARBA" id="ARBA00022792"/>
    </source>
</evidence>
<evidence type="ECO:0008006" key="9">
    <source>
        <dbReference type="Google" id="ProtNLM"/>
    </source>
</evidence>
<gene>
    <name evidence="7" type="ORF">HMPREF1544_09859</name>
</gene>
<dbReference type="GO" id="GO:0005743">
    <property type="term" value="C:mitochondrial inner membrane"/>
    <property type="evidence" value="ECO:0007669"/>
    <property type="project" value="UniProtKB-SubCell"/>
</dbReference>
<keyword evidence="4" id="KW-0809">Transit peptide</keyword>
<dbReference type="PANTHER" id="PTHR31107">
    <property type="entry name" value="APOPTOGENIC PROTEIN 1, MITOCHONDRIAL"/>
    <property type="match status" value="1"/>
</dbReference>
<comment type="similarity">
    <text evidence="2">Belongs to the COA8 family.</text>
</comment>
<keyword evidence="3" id="KW-0999">Mitochondrion inner membrane</keyword>
<accession>S2J1D3</accession>
<organism evidence="7 8">
    <name type="scientific">Mucor circinelloides f. circinelloides (strain 1006PhL)</name>
    <name type="common">Mucormycosis agent</name>
    <name type="synonym">Calyptromyces circinelloides</name>
    <dbReference type="NCBI Taxonomy" id="1220926"/>
    <lineage>
        <taxon>Eukaryota</taxon>
        <taxon>Fungi</taxon>
        <taxon>Fungi incertae sedis</taxon>
        <taxon>Mucoromycota</taxon>
        <taxon>Mucoromycotina</taxon>
        <taxon>Mucoromycetes</taxon>
        <taxon>Mucorales</taxon>
        <taxon>Mucorineae</taxon>
        <taxon>Mucoraceae</taxon>
        <taxon>Mucor</taxon>
    </lineage>
</organism>
<evidence type="ECO:0000313" key="8">
    <source>
        <dbReference type="Proteomes" id="UP000014254"/>
    </source>
</evidence>
<proteinExistence type="inferred from homology"/>
<dbReference type="PANTHER" id="PTHR31107:SF2">
    <property type="entry name" value="CYTOCHROME C OXIDASE ASSEMBLY FACTOR 8"/>
    <property type="match status" value="1"/>
</dbReference>
<reference evidence="8" key="1">
    <citation type="submission" date="2013-05" db="EMBL/GenBank/DDBJ databases">
        <title>The Genome sequence of Mucor circinelloides f. circinelloides 1006PhL.</title>
        <authorList>
            <consortium name="The Broad Institute Genomics Platform"/>
            <person name="Cuomo C."/>
            <person name="Earl A."/>
            <person name="Findley K."/>
            <person name="Lee S.C."/>
            <person name="Walker B."/>
            <person name="Young S."/>
            <person name="Zeng Q."/>
            <person name="Gargeya S."/>
            <person name="Fitzgerald M."/>
            <person name="Haas B."/>
            <person name="Abouelleil A."/>
            <person name="Allen A.W."/>
            <person name="Alvarado L."/>
            <person name="Arachchi H.M."/>
            <person name="Berlin A.M."/>
            <person name="Chapman S.B."/>
            <person name="Gainer-Dewar J."/>
            <person name="Goldberg J."/>
            <person name="Griggs A."/>
            <person name="Gujja S."/>
            <person name="Hansen M."/>
            <person name="Howarth C."/>
            <person name="Imamovic A."/>
            <person name="Ireland A."/>
            <person name="Larimer J."/>
            <person name="McCowan C."/>
            <person name="Murphy C."/>
            <person name="Pearson M."/>
            <person name="Poon T.W."/>
            <person name="Priest M."/>
            <person name="Roberts A."/>
            <person name="Saif S."/>
            <person name="Shea T."/>
            <person name="Sisk P."/>
            <person name="Sykes S."/>
            <person name="Wortman J."/>
            <person name="Nusbaum C."/>
            <person name="Birren B."/>
        </authorList>
    </citation>
    <scope>NUCLEOTIDE SEQUENCE [LARGE SCALE GENOMIC DNA]</scope>
    <source>
        <strain evidence="8">1006PhL</strain>
    </source>
</reference>
<dbReference type="OrthoDB" id="6246201at2759"/>
<dbReference type="OMA" id="AWNQDYW"/>
<dbReference type="Pfam" id="PF10231">
    <property type="entry name" value="COA8"/>
    <property type="match status" value="1"/>
</dbReference>
<evidence type="ECO:0000256" key="6">
    <source>
        <dbReference type="ARBA" id="ARBA00023136"/>
    </source>
</evidence>
<evidence type="ECO:0000256" key="5">
    <source>
        <dbReference type="ARBA" id="ARBA00023128"/>
    </source>
</evidence>
<evidence type="ECO:0000256" key="2">
    <source>
        <dbReference type="ARBA" id="ARBA00005453"/>
    </source>
</evidence>
<evidence type="ECO:0000256" key="1">
    <source>
        <dbReference type="ARBA" id="ARBA00004443"/>
    </source>
</evidence>